<dbReference type="GO" id="GO:0046872">
    <property type="term" value="F:metal ion binding"/>
    <property type="evidence" value="ECO:0007669"/>
    <property type="project" value="UniProtKB-KW"/>
</dbReference>
<evidence type="ECO:0000313" key="13">
    <source>
        <dbReference type="EMBL" id="KAL0281269.1"/>
    </source>
</evidence>
<feature type="domain" description="ATP-citrate synthase/succinyl-CoA ligase C-terminal" evidence="11">
    <location>
        <begin position="190"/>
        <end position="309"/>
    </location>
</feature>
<dbReference type="InterPro" id="IPR005809">
    <property type="entry name" value="Succ_CoA_ligase-like_bsu"/>
</dbReference>
<dbReference type="InterPro" id="IPR013650">
    <property type="entry name" value="ATP-grasp_succ-CoA_synth-type"/>
</dbReference>
<dbReference type="SUPFAM" id="SSF56059">
    <property type="entry name" value="Glutathione synthetase ATP-binding domain-like"/>
    <property type="match status" value="1"/>
</dbReference>
<proteinExistence type="predicted"/>
<evidence type="ECO:0000259" key="12">
    <source>
        <dbReference type="Pfam" id="PF08442"/>
    </source>
</evidence>
<comment type="cofactor">
    <cofactor evidence="1">
        <name>Mg(2+)</name>
        <dbReference type="ChEBI" id="CHEBI:18420"/>
    </cofactor>
</comment>
<dbReference type="SUPFAM" id="SSF52210">
    <property type="entry name" value="Succinyl-CoA synthetase domains"/>
    <property type="match status" value="1"/>
</dbReference>
<dbReference type="InterPro" id="IPR017866">
    <property type="entry name" value="Succ-CoA_synthase_bsu_CS"/>
</dbReference>
<evidence type="ECO:0000256" key="7">
    <source>
        <dbReference type="ARBA" id="ARBA00022840"/>
    </source>
</evidence>
<dbReference type="Gene3D" id="3.40.50.261">
    <property type="entry name" value="Succinyl-CoA synthetase domains"/>
    <property type="match status" value="1"/>
</dbReference>
<keyword evidence="9" id="KW-0809">Transit peptide</keyword>
<evidence type="ECO:0000256" key="3">
    <source>
        <dbReference type="ARBA" id="ARBA00022532"/>
    </source>
</evidence>
<keyword evidence="4" id="KW-0436">Ligase</keyword>
<evidence type="ECO:0000259" key="11">
    <source>
        <dbReference type="Pfam" id="PF00549"/>
    </source>
</evidence>
<evidence type="ECO:0000256" key="1">
    <source>
        <dbReference type="ARBA" id="ARBA00001946"/>
    </source>
</evidence>
<dbReference type="GO" id="GO:0005524">
    <property type="term" value="F:ATP binding"/>
    <property type="evidence" value="ECO:0007669"/>
    <property type="project" value="UniProtKB-KW"/>
</dbReference>
<dbReference type="EMBL" id="JARGDH010000001">
    <property type="protein sequence ID" value="KAL0281269.1"/>
    <property type="molecule type" value="Genomic_DNA"/>
</dbReference>
<evidence type="ECO:0000256" key="6">
    <source>
        <dbReference type="ARBA" id="ARBA00022741"/>
    </source>
</evidence>
<dbReference type="FunFam" id="3.40.50.261:FF:000001">
    <property type="entry name" value="Succinate--CoA ligase [ADP-forming] subunit beta"/>
    <property type="match status" value="1"/>
</dbReference>
<comment type="caution">
    <text evidence="13">The sequence shown here is derived from an EMBL/GenBank/DDBJ whole genome shotgun (WGS) entry which is preliminary data.</text>
</comment>
<dbReference type="InterPro" id="IPR016102">
    <property type="entry name" value="Succinyl-CoA_synth-like"/>
</dbReference>
<dbReference type="AlphaFoldDB" id="A0AAW2IGH7"/>
<dbReference type="PANTHER" id="PTHR11815">
    <property type="entry name" value="SUCCINYL-COA SYNTHETASE BETA CHAIN"/>
    <property type="match status" value="1"/>
</dbReference>
<dbReference type="PROSITE" id="PS01217">
    <property type="entry name" value="SUCCINYL_COA_LIG_3"/>
    <property type="match status" value="1"/>
</dbReference>
<evidence type="ECO:0000256" key="5">
    <source>
        <dbReference type="ARBA" id="ARBA00022723"/>
    </source>
</evidence>
<dbReference type="NCBIfam" id="NF001913">
    <property type="entry name" value="PRK00696.1"/>
    <property type="match status" value="1"/>
</dbReference>
<comment type="pathway">
    <text evidence="2">Carbohydrate metabolism; tricarboxylic acid cycle; succinate from succinyl-CoA (ligase route): step 1/1.</text>
</comment>
<keyword evidence="7" id="KW-0067">ATP-binding</keyword>
<dbReference type="GO" id="GO:0005739">
    <property type="term" value="C:mitochondrion"/>
    <property type="evidence" value="ECO:0007669"/>
    <property type="project" value="TreeGrafter"/>
</dbReference>
<evidence type="ECO:0000256" key="4">
    <source>
        <dbReference type="ARBA" id="ARBA00022598"/>
    </source>
</evidence>
<evidence type="ECO:0000256" key="9">
    <source>
        <dbReference type="ARBA" id="ARBA00022946"/>
    </source>
</evidence>
<dbReference type="InterPro" id="IPR005811">
    <property type="entry name" value="SUCC_ACL_C"/>
</dbReference>
<dbReference type="GO" id="GO:0004775">
    <property type="term" value="F:succinate-CoA ligase (ADP-forming) activity"/>
    <property type="evidence" value="ECO:0007669"/>
    <property type="project" value="TreeGrafter"/>
</dbReference>
<dbReference type="GO" id="GO:0042709">
    <property type="term" value="C:succinate-CoA ligase complex"/>
    <property type="evidence" value="ECO:0007669"/>
    <property type="project" value="TreeGrafter"/>
</dbReference>
<accession>A0AAW2IGH7</accession>
<dbReference type="Pfam" id="PF00549">
    <property type="entry name" value="Ligase_CoA"/>
    <property type="match status" value="1"/>
</dbReference>
<dbReference type="Gene3D" id="3.30.470.20">
    <property type="entry name" value="ATP-grasp fold, B domain"/>
    <property type="match status" value="1"/>
</dbReference>
<sequence>MASKMLGQYLITKQTGEKGRICNAVMVTERKFPRKEYYFAVMMERAFAGPVIIASSQGGVNIEDVAAENPDAIIYEPVDIVKGITNEQAETVARKVGLDDHIDTTVDLLKKLYKLAMEKDALLIEVNPYAEDVNGGFYCLDAKFRFDDNAEFRQKDLFSLRDLSQEDEKEVEASKFDLNYIALEGDIGCLVNGAGLAMATMDIIKLYGGNPANFLDVGGGATARAVKEAFKIITSDPKVHAILVNIFGGIMRCDVIAEGIIAAAKELNLVLPIIVRLQGTNVEEAKKMIKESRLRIQAKDDLDEAADLAVKLSHIVKLARTVDLDVSFEFHKYHNT</sequence>
<evidence type="ECO:0000256" key="2">
    <source>
        <dbReference type="ARBA" id="ARBA00005064"/>
    </source>
</evidence>
<keyword evidence="3" id="KW-0816">Tricarboxylic acid cycle</keyword>
<feature type="domain" description="ATP-grasp fold succinyl-CoA synthetase-type" evidence="12">
    <location>
        <begin position="2"/>
        <end position="130"/>
    </location>
</feature>
<gene>
    <name evidence="13" type="ORF">PYX00_002306</name>
</gene>
<evidence type="ECO:0000256" key="8">
    <source>
        <dbReference type="ARBA" id="ARBA00022842"/>
    </source>
</evidence>
<dbReference type="FunFam" id="3.30.470.20:FF:000002">
    <property type="entry name" value="Succinate--CoA ligase [ADP-forming] subunit beta"/>
    <property type="match status" value="1"/>
</dbReference>
<keyword evidence="5" id="KW-0479">Metal-binding</keyword>
<dbReference type="GO" id="GO:0006104">
    <property type="term" value="P:succinyl-CoA metabolic process"/>
    <property type="evidence" value="ECO:0007669"/>
    <property type="project" value="TreeGrafter"/>
</dbReference>
<protein>
    <recommendedName>
        <fullName evidence="10">Succinyl-CoA synthetase beta chain</fullName>
    </recommendedName>
</protein>
<name>A0AAW2IGH7_9NEOP</name>
<evidence type="ECO:0000256" key="10">
    <source>
        <dbReference type="ARBA" id="ARBA00082254"/>
    </source>
</evidence>
<dbReference type="Pfam" id="PF08442">
    <property type="entry name" value="ATP-grasp_2"/>
    <property type="match status" value="1"/>
</dbReference>
<reference evidence="13" key="1">
    <citation type="journal article" date="2024" name="Gigascience">
        <title>Chromosome-level genome of the poultry shaft louse Menopon gallinae provides insight into the host-switching and adaptive evolution of parasitic lice.</title>
        <authorList>
            <person name="Xu Y."/>
            <person name="Ma L."/>
            <person name="Liu S."/>
            <person name="Liang Y."/>
            <person name="Liu Q."/>
            <person name="He Z."/>
            <person name="Tian L."/>
            <person name="Duan Y."/>
            <person name="Cai W."/>
            <person name="Li H."/>
            <person name="Song F."/>
        </authorList>
    </citation>
    <scope>NUCLEOTIDE SEQUENCE</scope>
    <source>
        <strain evidence="13">Cailab_2023a</strain>
    </source>
</reference>
<dbReference type="PIRSF" id="PIRSF001554">
    <property type="entry name" value="SucCS_beta"/>
    <property type="match status" value="1"/>
</dbReference>
<organism evidence="13">
    <name type="scientific">Menopon gallinae</name>
    <name type="common">poultry shaft louse</name>
    <dbReference type="NCBI Taxonomy" id="328185"/>
    <lineage>
        <taxon>Eukaryota</taxon>
        <taxon>Metazoa</taxon>
        <taxon>Ecdysozoa</taxon>
        <taxon>Arthropoda</taxon>
        <taxon>Hexapoda</taxon>
        <taxon>Insecta</taxon>
        <taxon>Pterygota</taxon>
        <taxon>Neoptera</taxon>
        <taxon>Paraneoptera</taxon>
        <taxon>Psocodea</taxon>
        <taxon>Troctomorpha</taxon>
        <taxon>Phthiraptera</taxon>
        <taxon>Amblycera</taxon>
        <taxon>Menoponidae</taxon>
        <taxon>Menopon</taxon>
    </lineage>
</organism>
<keyword evidence="6" id="KW-0547">Nucleotide-binding</keyword>
<dbReference type="GO" id="GO:0006099">
    <property type="term" value="P:tricarboxylic acid cycle"/>
    <property type="evidence" value="ECO:0007669"/>
    <property type="project" value="UniProtKB-KW"/>
</dbReference>
<dbReference type="PANTHER" id="PTHR11815:SF1">
    <property type="entry name" value="SUCCINATE--COA LIGASE [ADP-FORMING] SUBUNIT BETA, MITOCHONDRIAL"/>
    <property type="match status" value="1"/>
</dbReference>
<keyword evidence="8" id="KW-0460">Magnesium</keyword>